<keyword evidence="9" id="KW-1185">Reference proteome</keyword>
<comment type="caution">
    <text evidence="8">The sequence shown here is derived from an EMBL/GenBank/DDBJ whole genome shotgun (WGS) entry which is preliminary data.</text>
</comment>
<dbReference type="InterPro" id="IPR036259">
    <property type="entry name" value="MFS_trans_sf"/>
</dbReference>
<gene>
    <name evidence="8" type="ORF">B0T17DRAFT_501111</name>
</gene>
<dbReference type="GO" id="GO:0022857">
    <property type="term" value="F:transmembrane transporter activity"/>
    <property type="evidence" value="ECO:0007669"/>
    <property type="project" value="InterPro"/>
</dbReference>
<proteinExistence type="inferred from homology"/>
<sequence length="534" mass="56493">MSAPEPAPDPIQTPTEDSFVYITGPKLYAVVASVTLVAFLILLDMSIIATAIPRITADFHSIDDIAWYGAAYNLASAALQPMSGKLYTHLRSKWTFLAFLFVFTLGSLICGVATSSQMFIVGRAIAGLGTSGITNGALTILSNSAPLEKRPFLFGFVTAFGQLGIVFGPLLGGAITQYSTWRWCFYINLPCAAVAAVALVFTAIPERPVELDSSSSSSSYLKTVLSKLDISGFALFAPAAIMFLLGLQYGGSTYPWKSATVIGLLVGAGALFVVFMLWERRQGADAMFPLAMIAKTEVWSSMLNSMFLYGGVVLVSTFYLPIYFQGVKGVSPFMSGLYVLPNIGMTLISALTGGILLRKVGYYVPFAMIGGAAGTIASGLFSTLSPSTSTGQWVGYQIILGIRGIGIQTTIVAVQTVLTPDEISVGMALVIFSQTFGGAIFLAVAGTIFNNSLRELLLEYVPGIDPAALAKAGASGIRDVVSPEDLPAALDAYAKSISRTFYLGLASGILIIATAWGMGWHDIRAKKAVEDGEA</sequence>
<dbReference type="FunFam" id="1.20.1720.10:FF:000012">
    <property type="entry name" value="MFS toxin efflux pump (AflT)"/>
    <property type="match status" value="1"/>
</dbReference>
<evidence type="ECO:0000256" key="2">
    <source>
        <dbReference type="ARBA" id="ARBA00007520"/>
    </source>
</evidence>
<protein>
    <submittedName>
        <fullName evidence="8">Major facilitator superfamily-domain-containing protein</fullName>
    </submittedName>
</protein>
<feature type="transmembrane region" description="Helical" evidence="6">
    <location>
        <begin position="152"/>
        <end position="171"/>
    </location>
</feature>
<feature type="transmembrane region" description="Helical" evidence="6">
    <location>
        <begin position="224"/>
        <end position="247"/>
    </location>
</feature>
<evidence type="ECO:0000313" key="9">
    <source>
        <dbReference type="Proteomes" id="UP001174934"/>
    </source>
</evidence>
<dbReference type="CDD" id="cd17502">
    <property type="entry name" value="MFS_Azr1_MDR_like"/>
    <property type="match status" value="1"/>
</dbReference>
<evidence type="ECO:0000256" key="5">
    <source>
        <dbReference type="ARBA" id="ARBA00023136"/>
    </source>
</evidence>
<dbReference type="Proteomes" id="UP001174934">
    <property type="component" value="Unassembled WGS sequence"/>
</dbReference>
<keyword evidence="5 6" id="KW-0472">Membrane</keyword>
<evidence type="ECO:0000256" key="3">
    <source>
        <dbReference type="ARBA" id="ARBA00022692"/>
    </source>
</evidence>
<feature type="transmembrane region" description="Helical" evidence="6">
    <location>
        <begin position="183"/>
        <end position="204"/>
    </location>
</feature>
<dbReference type="InterPro" id="IPR020846">
    <property type="entry name" value="MFS_dom"/>
</dbReference>
<feature type="transmembrane region" description="Helical" evidence="6">
    <location>
        <begin position="362"/>
        <end position="381"/>
    </location>
</feature>
<feature type="transmembrane region" description="Helical" evidence="6">
    <location>
        <begin position="65"/>
        <end position="82"/>
    </location>
</feature>
<dbReference type="GO" id="GO:0005886">
    <property type="term" value="C:plasma membrane"/>
    <property type="evidence" value="ECO:0007669"/>
    <property type="project" value="TreeGrafter"/>
</dbReference>
<accession>A0AA39TVZ1</accession>
<feature type="domain" description="Major facilitator superfamily (MFS) profile" evidence="7">
    <location>
        <begin position="30"/>
        <end position="523"/>
    </location>
</feature>
<dbReference type="PROSITE" id="PS50850">
    <property type="entry name" value="MFS"/>
    <property type="match status" value="1"/>
</dbReference>
<name>A0AA39TVZ1_9PEZI</name>
<feature type="transmembrane region" description="Helical" evidence="6">
    <location>
        <begin position="500"/>
        <end position="519"/>
    </location>
</feature>
<dbReference type="PANTHER" id="PTHR23501:SF193">
    <property type="entry name" value="MULTIDRUG TRANSPORTER, PUTATIVE (AFU_ORTHOLOGUE AFUA_8G00940)-RELATED"/>
    <property type="match status" value="1"/>
</dbReference>
<evidence type="ECO:0000256" key="4">
    <source>
        <dbReference type="ARBA" id="ARBA00022989"/>
    </source>
</evidence>
<dbReference type="Gene3D" id="1.20.1720.10">
    <property type="entry name" value="Multidrug resistance protein D"/>
    <property type="match status" value="1"/>
</dbReference>
<organism evidence="8 9">
    <name type="scientific">Bombardia bombarda</name>
    <dbReference type="NCBI Taxonomy" id="252184"/>
    <lineage>
        <taxon>Eukaryota</taxon>
        <taxon>Fungi</taxon>
        <taxon>Dikarya</taxon>
        <taxon>Ascomycota</taxon>
        <taxon>Pezizomycotina</taxon>
        <taxon>Sordariomycetes</taxon>
        <taxon>Sordariomycetidae</taxon>
        <taxon>Sordariales</taxon>
        <taxon>Lasiosphaeriaceae</taxon>
        <taxon>Bombardia</taxon>
    </lineage>
</organism>
<feature type="transmembrane region" description="Helical" evidence="6">
    <location>
        <begin position="423"/>
        <end position="449"/>
    </location>
</feature>
<feature type="transmembrane region" description="Helical" evidence="6">
    <location>
        <begin position="94"/>
        <end position="113"/>
    </location>
</feature>
<dbReference type="SUPFAM" id="SSF103473">
    <property type="entry name" value="MFS general substrate transporter"/>
    <property type="match status" value="2"/>
</dbReference>
<keyword evidence="4 6" id="KW-1133">Transmembrane helix</keyword>
<feature type="transmembrane region" description="Helical" evidence="6">
    <location>
        <begin position="27"/>
        <end position="53"/>
    </location>
</feature>
<dbReference type="AlphaFoldDB" id="A0AA39TVZ1"/>
<feature type="transmembrane region" description="Helical" evidence="6">
    <location>
        <begin position="259"/>
        <end position="278"/>
    </location>
</feature>
<keyword evidence="3 6" id="KW-0812">Transmembrane</keyword>
<dbReference type="InterPro" id="IPR011701">
    <property type="entry name" value="MFS"/>
</dbReference>
<feature type="transmembrane region" description="Helical" evidence="6">
    <location>
        <begin position="120"/>
        <end position="140"/>
    </location>
</feature>
<evidence type="ECO:0000256" key="1">
    <source>
        <dbReference type="ARBA" id="ARBA00004141"/>
    </source>
</evidence>
<evidence type="ECO:0000259" key="7">
    <source>
        <dbReference type="PROSITE" id="PS50850"/>
    </source>
</evidence>
<comment type="similarity">
    <text evidence="2">Belongs to the major facilitator superfamily. TCR/Tet family.</text>
</comment>
<dbReference type="Pfam" id="PF07690">
    <property type="entry name" value="MFS_1"/>
    <property type="match status" value="1"/>
</dbReference>
<evidence type="ECO:0000256" key="6">
    <source>
        <dbReference type="SAM" id="Phobius"/>
    </source>
</evidence>
<dbReference type="EMBL" id="JAULSR010000011">
    <property type="protein sequence ID" value="KAK0609908.1"/>
    <property type="molecule type" value="Genomic_DNA"/>
</dbReference>
<dbReference type="PANTHER" id="PTHR23501">
    <property type="entry name" value="MAJOR FACILITATOR SUPERFAMILY"/>
    <property type="match status" value="1"/>
</dbReference>
<feature type="transmembrane region" description="Helical" evidence="6">
    <location>
        <begin position="298"/>
        <end position="324"/>
    </location>
</feature>
<reference evidence="8" key="1">
    <citation type="submission" date="2023-06" db="EMBL/GenBank/DDBJ databases">
        <title>Genome-scale phylogeny and comparative genomics of the fungal order Sordariales.</title>
        <authorList>
            <consortium name="Lawrence Berkeley National Laboratory"/>
            <person name="Hensen N."/>
            <person name="Bonometti L."/>
            <person name="Westerberg I."/>
            <person name="Brannstrom I.O."/>
            <person name="Guillou S."/>
            <person name="Cros-Aarteil S."/>
            <person name="Calhoun S."/>
            <person name="Haridas S."/>
            <person name="Kuo A."/>
            <person name="Mondo S."/>
            <person name="Pangilinan J."/>
            <person name="Riley R."/>
            <person name="LaButti K."/>
            <person name="Andreopoulos B."/>
            <person name="Lipzen A."/>
            <person name="Chen C."/>
            <person name="Yanf M."/>
            <person name="Daum C."/>
            <person name="Ng V."/>
            <person name="Clum A."/>
            <person name="Steindorff A."/>
            <person name="Ohm R."/>
            <person name="Martin F."/>
            <person name="Silar P."/>
            <person name="Natvig D."/>
            <person name="Lalanne C."/>
            <person name="Gautier V."/>
            <person name="Ament-velasquez S.L."/>
            <person name="Kruys A."/>
            <person name="Hutchinson M.I."/>
            <person name="Powell A.J."/>
            <person name="Barry K."/>
            <person name="Miller A.N."/>
            <person name="Grigoriev I.V."/>
            <person name="Debuchy R."/>
            <person name="Gladieux P."/>
            <person name="Thoren M.H."/>
            <person name="Johannesson H."/>
        </authorList>
    </citation>
    <scope>NUCLEOTIDE SEQUENCE</scope>
    <source>
        <strain evidence="8">SMH3391-2</strain>
    </source>
</reference>
<dbReference type="Gene3D" id="1.20.1250.20">
    <property type="entry name" value="MFS general substrate transporter like domains"/>
    <property type="match status" value="1"/>
</dbReference>
<evidence type="ECO:0000313" key="8">
    <source>
        <dbReference type="EMBL" id="KAK0609908.1"/>
    </source>
</evidence>
<comment type="subcellular location">
    <subcellularLocation>
        <location evidence="1">Membrane</location>
        <topology evidence="1">Multi-pass membrane protein</topology>
    </subcellularLocation>
</comment>
<feature type="transmembrane region" description="Helical" evidence="6">
    <location>
        <begin position="393"/>
        <end position="417"/>
    </location>
</feature>
<feature type="transmembrane region" description="Helical" evidence="6">
    <location>
        <begin position="336"/>
        <end position="356"/>
    </location>
</feature>